<evidence type="ECO:0000313" key="1">
    <source>
        <dbReference type="EMBL" id="KAK8971519.1"/>
    </source>
</evidence>
<proteinExistence type="predicted"/>
<gene>
    <name evidence="1" type="ORF">KSP40_PGU016609</name>
</gene>
<accession>A0ABR2N5U7</accession>
<dbReference type="EMBL" id="JBBWWR010000001">
    <property type="protein sequence ID" value="KAK8971519.1"/>
    <property type="molecule type" value="Genomic_DNA"/>
</dbReference>
<organism evidence="1 2">
    <name type="scientific">Platanthera guangdongensis</name>
    <dbReference type="NCBI Taxonomy" id="2320717"/>
    <lineage>
        <taxon>Eukaryota</taxon>
        <taxon>Viridiplantae</taxon>
        <taxon>Streptophyta</taxon>
        <taxon>Embryophyta</taxon>
        <taxon>Tracheophyta</taxon>
        <taxon>Spermatophyta</taxon>
        <taxon>Magnoliopsida</taxon>
        <taxon>Liliopsida</taxon>
        <taxon>Asparagales</taxon>
        <taxon>Orchidaceae</taxon>
        <taxon>Orchidoideae</taxon>
        <taxon>Orchideae</taxon>
        <taxon>Orchidinae</taxon>
        <taxon>Platanthera</taxon>
    </lineage>
</organism>
<name>A0ABR2N5U7_9ASPA</name>
<dbReference type="Proteomes" id="UP001412067">
    <property type="component" value="Unassembled WGS sequence"/>
</dbReference>
<protein>
    <submittedName>
        <fullName evidence="1">Uncharacterized protein</fullName>
    </submittedName>
</protein>
<reference evidence="1 2" key="1">
    <citation type="journal article" date="2022" name="Nat. Plants">
        <title>Genomes of leafy and leafless Platanthera orchids illuminate the evolution of mycoheterotrophy.</title>
        <authorList>
            <person name="Li M.H."/>
            <person name="Liu K.W."/>
            <person name="Li Z."/>
            <person name="Lu H.C."/>
            <person name="Ye Q.L."/>
            <person name="Zhang D."/>
            <person name="Wang J.Y."/>
            <person name="Li Y.F."/>
            <person name="Zhong Z.M."/>
            <person name="Liu X."/>
            <person name="Yu X."/>
            <person name="Liu D.K."/>
            <person name="Tu X.D."/>
            <person name="Liu B."/>
            <person name="Hao Y."/>
            <person name="Liao X.Y."/>
            <person name="Jiang Y.T."/>
            <person name="Sun W.H."/>
            <person name="Chen J."/>
            <person name="Chen Y.Q."/>
            <person name="Ai Y."/>
            <person name="Zhai J.W."/>
            <person name="Wu S.S."/>
            <person name="Zhou Z."/>
            <person name="Hsiao Y.Y."/>
            <person name="Wu W.L."/>
            <person name="Chen Y.Y."/>
            <person name="Lin Y.F."/>
            <person name="Hsu J.L."/>
            <person name="Li C.Y."/>
            <person name="Wang Z.W."/>
            <person name="Zhao X."/>
            <person name="Zhong W.Y."/>
            <person name="Ma X.K."/>
            <person name="Ma L."/>
            <person name="Huang J."/>
            <person name="Chen G.Z."/>
            <person name="Huang M.Z."/>
            <person name="Huang L."/>
            <person name="Peng D.H."/>
            <person name="Luo Y.B."/>
            <person name="Zou S.Q."/>
            <person name="Chen S.P."/>
            <person name="Lan S."/>
            <person name="Tsai W.C."/>
            <person name="Van de Peer Y."/>
            <person name="Liu Z.J."/>
        </authorList>
    </citation>
    <scope>NUCLEOTIDE SEQUENCE [LARGE SCALE GENOMIC DNA]</scope>
    <source>
        <strain evidence="1">Lor288</strain>
    </source>
</reference>
<sequence length="212" mass="23771">MGWSDRCTVGSGLEEERAGRRWRADNCDNCPSLEAGSPSSWLATKPSSSSSSKCWQALHLLFLVDLASRKQGRLGFARFFPRIFEPGFGFLLFRDCAACFLSCSASSFFVPGGLFWLLRRQFNIFKCDDINTMKHGYFPEGSVPVPDTYPVSCESSVRMSFSFCFSERFSCEELLSCSVLIEQLQFIVEGDAIDHLVTVTQKRTLLGGARNF</sequence>
<evidence type="ECO:0000313" key="2">
    <source>
        <dbReference type="Proteomes" id="UP001412067"/>
    </source>
</evidence>
<comment type="caution">
    <text evidence="1">The sequence shown here is derived from an EMBL/GenBank/DDBJ whole genome shotgun (WGS) entry which is preliminary data.</text>
</comment>
<keyword evidence="2" id="KW-1185">Reference proteome</keyword>